<evidence type="ECO:0000256" key="1">
    <source>
        <dbReference type="SAM" id="MobiDB-lite"/>
    </source>
</evidence>
<dbReference type="SUPFAM" id="SSF53335">
    <property type="entry name" value="S-adenosyl-L-methionine-dependent methyltransferases"/>
    <property type="match status" value="1"/>
</dbReference>
<sequence length="455" mass="49847">MKLINWLYAAHPFFREMKKDILSVLEDQECTNLDGLVCASRRPVRSVLLGIRALELSKQLSADDGTVRLNNPGNRTARRPPREKFDRSAVDANVAERYQGLAKDREDPSLLWSQRRLNPDSAVERAAYIVKWCRGLRGKIAFLGDDDLVSPLVAASLPDWQVYVYDIDAAVLSKAQDTAEILGASLLAEHADLSKAALKLAGEIDVVVSDPFPTGDGSFEVMFWGQVSTLLKRGGISVSTIGASHKPVGYDSAALRGQEALGLALLDLRESFGRYETFSFEFSSWEMSFMKERRLTSSISQTKSLMAARKIREPIAMAPGTPFDFDRWSAATANHYLTRQAGASEQRRLAAERGVIGDAPFDESAPPREGFNVGALFNLLSTDSGGGGNTSPVAATYDRASLEAGLRSAEAPYTEEEIAELGRLQCSSSIYDDGPLAELGLAVRAMESWDRKRLD</sequence>
<gene>
    <name evidence="3" type="ORF">GXW71_06500</name>
</gene>
<accession>A0ABS5EUM6</accession>
<dbReference type="RefSeq" id="WP_211851607.1">
    <property type="nucleotide sequence ID" value="NZ_JAAGBB010000006.1"/>
</dbReference>
<dbReference type="InterPro" id="IPR002723">
    <property type="entry name" value="BpsA_C"/>
</dbReference>
<name>A0ABS5EUM6_9PROT</name>
<dbReference type="InterPro" id="IPR029063">
    <property type="entry name" value="SAM-dependent_MTases_sf"/>
</dbReference>
<dbReference type="Gene3D" id="3.40.50.150">
    <property type="entry name" value="Vaccinia Virus protein VP39"/>
    <property type="match status" value="1"/>
</dbReference>
<organism evidence="3 4">
    <name type="scientific">Plastoroseomonas hellenica</name>
    <dbReference type="NCBI Taxonomy" id="2687306"/>
    <lineage>
        <taxon>Bacteria</taxon>
        <taxon>Pseudomonadati</taxon>
        <taxon>Pseudomonadota</taxon>
        <taxon>Alphaproteobacteria</taxon>
        <taxon>Acetobacterales</taxon>
        <taxon>Acetobacteraceae</taxon>
        <taxon>Plastoroseomonas</taxon>
    </lineage>
</organism>
<proteinExistence type="predicted"/>
<dbReference type="Proteomes" id="UP001196870">
    <property type="component" value="Unassembled WGS sequence"/>
</dbReference>
<protein>
    <submittedName>
        <fullName evidence="3">Bis-aminopropyl spermidine synthase family protein</fullName>
    </submittedName>
</protein>
<feature type="domain" description="N(4)-bis(aminopropyl)spermidine synthase C-terminal" evidence="2">
    <location>
        <begin position="94"/>
        <end position="280"/>
    </location>
</feature>
<keyword evidence="4" id="KW-1185">Reference proteome</keyword>
<dbReference type="Pfam" id="PF01861">
    <property type="entry name" value="BpsA_C"/>
    <property type="match status" value="1"/>
</dbReference>
<dbReference type="CDD" id="cd02440">
    <property type="entry name" value="AdoMet_MTases"/>
    <property type="match status" value="1"/>
</dbReference>
<evidence type="ECO:0000259" key="2">
    <source>
        <dbReference type="Pfam" id="PF01861"/>
    </source>
</evidence>
<feature type="region of interest" description="Disordered" evidence="1">
    <location>
        <begin position="65"/>
        <end position="86"/>
    </location>
</feature>
<reference evidence="4" key="1">
    <citation type="journal article" date="2021" name="Syst. Appl. Microbiol.">
        <title>Roseomonas hellenica sp. nov., isolated from roots of wild-growing Alkanna tinctoria.</title>
        <authorList>
            <person name="Rat A."/>
            <person name="Naranjo H.D."/>
            <person name="Lebbe L."/>
            <person name="Cnockaert M."/>
            <person name="Krigas N."/>
            <person name="Grigoriadou K."/>
            <person name="Maloupa E."/>
            <person name="Willems A."/>
        </authorList>
    </citation>
    <scope>NUCLEOTIDE SEQUENCE [LARGE SCALE GENOMIC DNA]</scope>
    <source>
        <strain evidence="4">LMG 31523</strain>
    </source>
</reference>
<dbReference type="EMBL" id="JAAGBB010000006">
    <property type="protein sequence ID" value="MBR0664003.1"/>
    <property type="molecule type" value="Genomic_DNA"/>
</dbReference>
<evidence type="ECO:0000313" key="3">
    <source>
        <dbReference type="EMBL" id="MBR0664003.1"/>
    </source>
</evidence>
<evidence type="ECO:0000313" key="4">
    <source>
        <dbReference type="Proteomes" id="UP001196870"/>
    </source>
</evidence>
<comment type="caution">
    <text evidence="3">The sequence shown here is derived from an EMBL/GenBank/DDBJ whole genome shotgun (WGS) entry which is preliminary data.</text>
</comment>